<feature type="region of interest" description="Disordered" evidence="1">
    <location>
        <begin position="64"/>
        <end position="83"/>
    </location>
</feature>
<feature type="domain" description="Serine-threonine/tyrosine-protein kinase catalytic" evidence="3">
    <location>
        <begin position="3"/>
        <end position="58"/>
    </location>
</feature>
<dbReference type="SUPFAM" id="SSF56112">
    <property type="entry name" value="Protein kinase-like (PK-like)"/>
    <property type="match status" value="1"/>
</dbReference>
<keyword evidence="5" id="KW-1185">Reference proteome</keyword>
<dbReference type="Pfam" id="PF01057">
    <property type="entry name" value="Parvo_NS1"/>
    <property type="match status" value="1"/>
</dbReference>
<name>A0A564YME3_HYMDI</name>
<dbReference type="Gene3D" id="3.40.50.300">
    <property type="entry name" value="P-loop containing nucleotide triphosphate hydrolases"/>
    <property type="match status" value="1"/>
</dbReference>
<dbReference type="GO" id="GO:0004672">
    <property type="term" value="F:protein kinase activity"/>
    <property type="evidence" value="ECO:0007669"/>
    <property type="project" value="InterPro"/>
</dbReference>
<proteinExistence type="predicted"/>
<dbReference type="InterPro" id="IPR001257">
    <property type="entry name" value="Parvovirus_NS1_helicase"/>
</dbReference>
<gene>
    <name evidence="4" type="ORF">WMSIL1_LOCUS7595</name>
</gene>
<feature type="domain" description="Parvovirus non-structural protein 1 helicase" evidence="2">
    <location>
        <begin position="92"/>
        <end position="184"/>
    </location>
</feature>
<evidence type="ECO:0000259" key="3">
    <source>
        <dbReference type="Pfam" id="PF07714"/>
    </source>
</evidence>
<dbReference type="AlphaFoldDB" id="A0A564YME3"/>
<dbReference type="InterPro" id="IPR001245">
    <property type="entry name" value="Ser-Thr/Tyr_kinase_cat_dom"/>
</dbReference>
<dbReference type="Pfam" id="PF07714">
    <property type="entry name" value="PK_Tyr_Ser-Thr"/>
    <property type="match status" value="1"/>
</dbReference>
<sequence length="211" mass="24152">MTQNDTKLPAKWTAPKAALSGQSTVKSDIWPFGIVIYDLITHDALSLRHDDKMAFMDTGENRSNVSVKSNESIENEEEKEQVGTINRRGDQSRFHFDNLLNRTVGVMEVPRITYATKNDFKALLGGDRYEIDVKYGPNEFLERITIIATANEDLGVLLQHIDRNALYSRVKQYELKEQISPELIKGRISACPVRLCHSHLLELFKRYDKLV</sequence>
<dbReference type="GO" id="GO:0019079">
    <property type="term" value="P:viral genome replication"/>
    <property type="evidence" value="ECO:0007669"/>
    <property type="project" value="InterPro"/>
</dbReference>
<dbReference type="InterPro" id="IPR011009">
    <property type="entry name" value="Kinase-like_dom_sf"/>
</dbReference>
<dbReference type="Proteomes" id="UP000321570">
    <property type="component" value="Unassembled WGS sequence"/>
</dbReference>
<evidence type="ECO:0000313" key="4">
    <source>
        <dbReference type="EMBL" id="VUZ48119.1"/>
    </source>
</evidence>
<dbReference type="EMBL" id="CABIJS010000277">
    <property type="protein sequence ID" value="VUZ48119.1"/>
    <property type="molecule type" value="Genomic_DNA"/>
</dbReference>
<evidence type="ECO:0000256" key="1">
    <source>
        <dbReference type="SAM" id="MobiDB-lite"/>
    </source>
</evidence>
<dbReference type="SUPFAM" id="SSF52540">
    <property type="entry name" value="P-loop containing nucleoside triphosphate hydrolases"/>
    <property type="match status" value="1"/>
</dbReference>
<dbReference type="InterPro" id="IPR027417">
    <property type="entry name" value="P-loop_NTPase"/>
</dbReference>
<evidence type="ECO:0000259" key="2">
    <source>
        <dbReference type="Pfam" id="PF01057"/>
    </source>
</evidence>
<accession>A0A564YME3</accession>
<organism evidence="4 5">
    <name type="scientific">Hymenolepis diminuta</name>
    <name type="common">Rat tapeworm</name>
    <dbReference type="NCBI Taxonomy" id="6216"/>
    <lineage>
        <taxon>Eukaryota</taxon>
        <taxon>Metazoa</taxon>
        <taxon>Spiralia</taxon>
        <taxon>Lophotrochozoa</taxon>
        <taxon>Platyhelminthes</taxon>
        <taxon>Cestoda</taxon>
        <taxon>Eucestoda</taxon>
        <taxon>Cyclophyllidea</taxon>
        <taxon>Hymenolepididae</taxon>
        <taxon>Hymenolepis</taxon>
    </lineage>
</organism>
<evidence type="ECO:0000313" key="5">
    <source>
        <dbReference type="Proteomes" id="UP000321570"/>
    </source>
</evidence>
<reference evidence="4 5" key="1">
    <citation type="submission" date="2019-07" db="EMBL/GenBank/DDBJ databases">
        <authorList>
            <person name="Jastrzebski P J."/>
            <person name="Paukszto L."/>
            <person name="Jastrzebski P J."/>
        </authorList>
    </citation>
    <scope>NUCLEOTIDE SEQUENCE [LARGE SCALE GENOMIC DNA]</scope>
    <source>
        <strain evidence="4 5">WMS-il1</strain>
    </source>
</reference>
<protein>
    <submittedName>
        <fullName evidence="4">Uncharacterized protein</fullName>
    </submittedName>
</protein>